<dbReference type="InterPro" id="IPR022541">
    <property type="entry name" value="YhfG"/>
</dbReference>
<dbReference type="OrthoDB" id="9788479at2"/>
<dbReference type="RefSeq" id="WP_093070224.1">
    <property type="nucleotide sequence ID" value="NZ_FNQP01000026.1"/>
</dbReference>
<dbReference type="STRING" id="525918.SAMN05660964_03200"/>
<gene>
    <name evidence="1" type="ORF">SAMN05660964_03200</name>
</gene>
<evidence type="ECO:0000313" key="2">
    <source>
        <dbReference type="Proteomes" id="UP000199397"/>
    </source>
</evidence>
<protein>
    <submittedName>
        <fullName evidence="1">Uncharacterized protein</fullName>
    </submittedName>
</protein>
<proteinExistence type="predicted"/>
<evidence type="ECO:0000313" key="1">
    <source>
        <dbReference type="EMBL" id="SEB02827.1"/>
    </source>
</evidence>
<dbReference type="Pfam" id="PF10832">
    <property type="entry name" value="YhfG"/>
    <property type="match status" value="1"/>
</dbReference>
<dbReference type="Proteomes" id="UP000199397">
    <property type="component" value="Unassembled WGS sequence"/>
</dbReference>
<reference evidence="1 2" key="1">
    <citation type="submission" date="2016-10" db="EMBL/GenBank/DDBJ databases">
        <authorList>
            <person name="de Groot N.N."/>
        </authorList>
    </citation>
    <scope>NUCLEOTIDE SEQUENCE [LARGE SCALE GENOMIC DNA]</scope>
    <source>
        <strain evidence="1 2">DSM 21228</strain>
    </source>
</reference>
<name>A0A1H4G0A4_9GAMM</name>
<keyword evidence="2" id="KW-1185">Reference proteome</keyword>
<organism evidence="1 2">
    <name type="scientific">Thiothrix caldifontis</name>
    <dbReference type="NCBI Taxonomy" id="525918"/>
    <lineage>
        <taxon>Bacteria</taxon>
        <taxon>Pseudomonadati</taxon>
        <taxon>Pseudomonadota</taxon>
        <taxon>Gammaproteobacteria</taxon>
        <taxon>Thiotrichales</taxon>
        <taxon>Thiotrichaceae</taxon>
        <taxon>Thiothrix</taxon>
    </lineage>
</organism>
<accession>A0A1H4G0A4</accession>
<sequence length="249" mass="27454">MTTVFLSGSITITRLNNVILARLQNIIDKQFAIVVGDANGADKALQKHLTTLQYPHVTVFCAGNVCRNNLGNWPVKHISVDANITGRAFYTQKDKAMAQLADYGFVLWDGKSPGSFNNVLAFLKQRKKALVYFAPDSAFYPVSSVDDARTLLDKCDPAAVAEIDKKIKLTATLQTLDGMAQNTLSFAAPSPDERKQRYYQATRNHNYRASLRLEGLSLPDDIAALPLPTTAQGMATLIQQTKDRYAQQA</sequence>
<dbReference type="EMBL" id="FNQP01000026">
    <property type="protein sequence ID" value="SEB02827.1"/>
    <property type="molecule type" value="Genomic_DNA"/>
</dbReference>
<dbReference type="AlphaFoldDB" id="A0A1H4G0A4"/>